<evidence type="ECO:0000313" key="1">
    <source>
        <dbReference type="EMBL" id="MCG2613744.1"/>
    </source>
</evidence>
<organism evidence="1 2">
    <name type="scientific">Terrimonas ginsenosidimutans</name>
    <dbReference type="NCBI Taxonomy" id="2908004"/>
    <lineage>
        <taxon>Bacteria</taxon>
        <taxon>Pseudomonadati</taxon>
        <taxon>Bacteroidota</taxon>
        <taxon>Chitinophagia</taxon>
        <taxon>Chitinophagales</taxon>
        <taxon>Chitinophagaceae</taxon>
        <taxon>Terrimonas</taxon>
    </lineage>
</organism>
<dbReference type="EMBL" id="JAKLTR010000003">
    <property type="protein sequence ID" value="MCG2613744.1"/>
    <property type="molecule type" value="Genomic_DNA"/>
</dbReference>
<gene>
    <name evidence="1" type="ORF">LZZ85_05610</name>
</gene>
<dbReference type="Proteomes" id="UP001165367">
    <property type="component" value="Unassembled WGS sequence"/>
</dbReference>
<name>A0ABS9KN51_9BACT</name>
<protein>
    <submittedName>
        <fullName evidence="1">Uncharacterized protein</fullName>
    </submittedName>
</protein>
<keyword evidence="2" id="KW-1185">Reference proteome</keyword>
<evidence type="ECO:0000313" key="2">
    <source>
        <dbReference type="Proteomes" id="UP001165367"/>
    </source>
</evidence>
<dbReference type="RefSeq" id="WP_237869437.1">
    <property type="nucleotide sequence ID" value="NZ_JAKLTR010000003.1"/>
</dbReference>
<reference evidence="1" key="1">
    <citation type="submission" date="2022-01" db="EMBL/GenBank/DDBJ databases">
        <authorList>
            <person name="Jo J.-H."/>
            <person name="Im W.-T."/>
        </authorList>
    </citation>
    <scope>NUCLEOTIDE SEQUENCE</scope>
    <source>
        <strain evidence="1">NA20</strain>
    </source>
</reference>
<sequence>MANSTNSIITGKFRGMLGKEVVFREWDGKTIVAKAPRPRKGSPTPEQIEQQDRFLIASKYAKAVTDNPDQAMAEAYATALRPRQNVYSRALEDCLKAPVVKKISTNLYTGNAGDKITIRAVDDYRVVTVWVQIFAANGSLLERGAAVQNTNGLDWSYTTTQANNSLAGTKIIALATDVPGNEGSLEVIV</sequence>
<proteinExistence type="predicted"/>
<comment type="caution">
    <text evidence="1">The sequence shown here is derived from an EMBL/GenBank/DDBJ whole genome shotgun (WGS) entry which is preliminary data.</text>
</comment>
<accession>A0ABS9KN51</accession>